<dbReference type="Proteomes" id="UP000070089">
    <property type="component" value="Unassembled WGS sequence"/>
</dbReference>
<reference evidence="1 2" key="1">
    <citation type="journal article" date="2015" name="Mol. Biochem. Parasitol.">
        <title>Identification of polymorphic genes for use in assemblage B genotyping assays through comparative genomics of multiple assemblage B Giardia duodenalis isolates.</title>
        <authorList>
            <person name="Wielinga C."/>
            <person name="Thompson R.C."/>
            <person name="Monis P."/>
            <person name="Ryan U."/>
        </authorList>
    </citation>
    <scope>NUCLEOTIDE SEQUENCE [LARGE SCALE GENOMIC DNA]</scope>
    <source>
        <strain evidence="1 2">BAH15c1</strain>
    </source>
</reference>
<proteinExistence type="predicted"/>
<gene>
    <name evidence="1" type="ORF">QR46_1785</name>
</gene>
<dbReference type="AlphaFoldDB" id="A0A132NVY3"/>
<organism evidence="1 2">
    <name type="scientific">Giardia duodenalis assemblage B</name>
    <dbReference type="NCBI Taxonomy" id="1394984"/>
    <lineage>
        <taxon>Eukaryota</taxon>
        <taxon>Metamonada</taxon>
        <taxon>Diplomonadida</taxon>
        <taxon>Hexamitidae</taxon>
        <taxon>Giardiinae</taxon>
        <taxon>Giardia</taxon>
    </lineage>
</organism>
<dbReference type="VEuPathDB" id="GiardiaDB:QR46_1785"/>
<evidence type="ECO:0000313" key="1">
    <source>
        <dbReference type="EMBL" id="KWX14224.1"/>
    </source>
</evidence>
<dbReference type="OrthoDB" id="10249680at2759"/>
<dbReference type="EMBL" id="JXTI01000040">
    <property type="protein sequence ID" value="KWX14224.1"/>
    <property type="molecule type" value="Genomic_DNA"/>
</dbReference>
<evidence type="ECO:0000313" key="2">
    <source>
        <dbReference type="Proteomes" id="UP000070089"/>
    </source>
</evidence>
<protein>
    <submittedName>
        <fullName evidence="1">Uncharacterized protein</fullName>
    </submittedName>
</protein>
<name>A0A132NVY3_GIAIN</name>
<sequence>MKQPRSTGAWTDRDGALLYPDCMSKIRSGVSEKEPGAEILEVLRARSRIVEVGYDTEVSVKTSSGSVYRLLVWFDLERFHVKEIERLLM</sequence>
<comment type="caution">
    <text evidence="1">The sequence shown here is derived from an EMBL/GenBank/DDBJ whole genome shotgun (WGS) entry which is preliminary data.</text>
</comment>
<accession>A0A132NVY3</accession>